<feature type="transmembrane region" description="Helical" evidence="6">
    <location>
        <begin position="103"/>
        <end position="132"/>
    </location>
</feature>
<dbReference type="EMBL" id="CP095071">
    <property type="protein sequence ID" value="UOQ84595.1"/>
    <property type="molecule type" value="Genomic_DNA"/>
</dbReference>
<sequence>MTFRKFAFNNVKRNFRQYLSYFFSCMFSVAVFFVYAVIMFHPEMEGHSFRQTVQRGITAVEIIIFAFSFLFVLYSTGAFIKSRKHEYAILMTLGIGKGQLNRLLILENTIIGLVSIISGLLVGTLFANIFIMGFSNLLDLEESLGFVISWKALALTVAGYFVMFEINTILVVWTLRLNSIVSLFKGARGPKKTPKFSWILSVIGLALVLVAYYLAATANLITIFKRMLIILALIVPGTYLLYTQFSVLLIHLLKKNKALYLKKTNLLTISDLGYKLKDHARLLFFVTILSAVAFTASGVIYGIYQSAETEASAYLPQDASFLSKGEENIAKMDQEVAKVTDGLKQEDISFQKLIVDRTQAQTMIDGEQIWVDLLSYSDYRALAELQGEAVAELGKDESLLLQYHYMAAYAPFKQDQLTLESEGNKVTLQAKAATNSILNPNFQTTYTVVVPDDTFSDFATVAEPNEQYRYVALFIDNWTSNAETIKEKLTLANSDITIAHATADQYLMFRNSFSYALFFGLFISVLFFLAAGSILYFKLYQDLDKDIQRYQSLYRIGLTVKEMKQSATRQVGYLFFTPFVFAVVHAGFAFWALQNMLDSSILLPSVLLISCYLLIYVIYFFFVRGLYINKIKQVM</sequence>
<dbReference type="PANTHER" id="PTHR46795:SF1">
    <property type="entry name" value="ABC TRANSPORTER PERMEASE PROTEIN"/>
    <property type="match status" value="1"/>
</dbReference>
<dbReference type="InterPro" id="IPR003838">
    <property type="entry name" value="ABC3_permease_C"/>
</dbReference>
<feature type="transmembrane region" description="Helical" evidence="6">
    <location>
        <begin position="571"/>
        <end position="593"/>
    </location>
</feature>
<evidence type="ECO:0000256" key="4">
    <source>
        <dbReference type="ARBA" id="ARBA00022989"/>
    </source>
</evidence>
<evidence type="ECO:0000256" key="1">
    <source>
        <dbReference type="ARBA" id="ARBA00004651"/>
    </source>
</evidence>
<keyword evidence="5 6" id="KW-0472">Membrane</keyword>
<feature type="transmembrane region" description="Helical" evidence="6">
    <location>
        <begin position="196"/>
        <end position="215"/>
    </location>
</feature>
<dbReference type="Pfam" id="PF02687">
    <property type="entry name" value="FtsX"/>
    <property type="match status" value="1"/>
</dbReference>
<name>A0ABY4GJS6_9BACI</name>
<organism evidence="8 9">
    <name type="scientific">Gracilibacillus salinarum</name>
    <dbReference type="NCBI Taxonomy" id="2932255"/>
    <lineage>
        <taxon>Bacteria</taxon>
        <taxon>Bacillati</taxon>
        <taxon>Bacillota</taxon>
        <taxon>Bacilli</taxon>
        <taxon>Bacillales</taxon>
        <taxon>Bacillaceae</taxon>
        <taxon>Gracilibacillus</taxon>
    </lineage>
</organism>
<feature type="transmembrane region" description="Helical" evidence="6">
    <location>
        <begin position="227"/>
        <end position="253"/>
    </location>
</feature>
<keyword evidence="6" id="KW-0813">Transport</keyword>
<feature type="transmembrane region" description="Helical" evidence="6">
    <location>
        <begin position="605"/>
        <end position="627"/>
    </location>
</feature>
<keyword evidence="2 6" id="KW-1003">Cell membrane</keyword>
<feature type="domain" description="ABC3 transporter permease C-terminal" evidence="7">
    <location>
        <begin position="62"/>
        <end position="175"/>
    </location>
</feature>
<feature type="transmembrane region" description="Helical" evidence="6">
    <location>
        <begin position="515"/>
        <end position="537"/>
    </location>
</feature>
<feature type="transmembrane region" description="Helical" evidence="6">
    <location>
        <begin position="282"/>
        <end position="304"/>
    </location>
</feature>
<dbReference type="PANTHER" id="PTHR46795">
    <property type="entry name" value="ABC TRANSPORTER PERMEASE-RELATED-RELATED"/>
    <property type="match status" value="1"/>
</dbReference>
<comment type="subcellular location">
    <subcellularLocation>
        <location evidence="1 6">Cell membrane</location>
        <topology evidence="1 6">Multi-pass membrane protein</topology>
    </subcellularLocation>
</comment>
<evidence type="ECO:0000256" key="2">
    <source>
        <dbReference type="ARBA" id="ARBA00022475"/>
    </source>
</evidence>
<comment type="similarity">
    <text evidence="6">Belongs to the ABC-4 integral membrane protein family.</text>
</comment>
<keyword evidence="4 6" id="KW-1133">Transmembrane helix</keyword>
<evidence type="ECO:0000256" key="5">
    <source>
        <dbReference type="ARBA" id="ARBA00023136"/>
    </source>
</evidence>
<dbReference type="RefSeq" id="WP_244742573.1">
    <property type="nucleotide sequence ID" value="NZ_CP095071.1"/>
</dbReference>
<proteinExistence type="inferred from homology"/>
<dbReference type="InterPro" id="IPR052536">
    <property type="entry name" value="ABC-4_Integral_Memb_Prot"/>
</dbReference>
<feature type="transmembrane region" description="Helical" evidence="6">
    <location>
        <begin position="21"/>
        <end position="42"/>
    </location>
</feature>
<reference evidence="8 9" key="1">
    <citation type="submission" date="2022-04" db="EMBL/GenBank/DDBJ databases">
        <title>Gracilibacillus sp. isolated from saltern.</title>
        <authorList>
            <person name="Won M."/>
            <person name="Lee C.-M."/>
            <person name="Woen H.-Y."/>
            <person name="Kwon S.-W."/>
        </authorList>
    </citation>
    <scope>NUCLEOTIDE SEQUENCE [LARGE SCALE GENOMIC DNA]</scope>
    <source>
        <strain evidence="8 9">SSPM10-3</strain>
    </source>
</reference>
<feature type="transmembrane region" description="Helical" evidence="6">
    <location>
        <begin position="152"/>
        <end position="175"/>
    </location>
</feature>
<dbReference type="InterPro" id="IPR027022">
    <property type="entry name" value="ABC_permease_BceB-typ"/>
</dbReference>
<dbReference type="Proteomes" id="UP000831537">
    <property type="component" value="Chromosome"/>
</dbReference>
<gene>
    <name evidence="8" type="ORF">MUN87_18240</name>
</gene>
<evidence type="ECO:0000313" key="8">
    <source>
        <dbReference type="EMBL" id="UOQ84595.1"/>
    </source>
</evidence>
<keyword evidence="9" id="KW-1185">Reference proteome</keyword>
<dbReference type="PIRSF" id="PIRSF018968">
    <property type="entry name" value="ABC_permease_BceB"/>
    <property type="match status" value="1"/>
</dbReference>
<evidence type="ECO:0000313" key="9">
    <source>
        <dbReference type="Proteomes" id="UP000831537"/>
    </source>
</evidence>
<evidence type="ECO:0000256" key="6">
    <source>
        <dbReference type="PIRNR" id="PIRNR018968"/>
    </source>
</evidence>
<accession>A0ABY4GJS6</accession>
<keyword evidence="3 6" id="KW-0812">Transmembrane</keyword>
<protein>
    <submittedName>
        <fullName evidence="8">ABC transporter permease</fullName>
    </submittedName>
</protein>
<evidence type="ECO:0000256" key="3">
    <source>
        <dbReference type="ARBA" id="ARBA00022692"/>
    </source>
</evidence>
<feature type="transmembrane region" description="Helical" evidence="6">
    <location>
        <begin position="62"/>
        <end position="82"/>
    </location>
</feature>
<evidence type="ECO:0000259" key="7">
    <source>
        <dbReference type="Pfam" id="PF02687"/>
    </source>
</evidence>